<dbReference type="InterPro" id="IPR051785">
    <property type="entry name" value="MMCE/EMCE_epimerase"/>
</dbReference>
<evidence type="ECO:0000259" key="2">
    <source>
        <dbReference type="PROSITE" id="PS51819"/>
    </source>
</evidence>
<keyword evidence="1" id="KW-0479">Metal-binding</keyword>
<keyword evidence="4" id="KW-1185">Reference proteome</keyword>
<protein>
    <submittedName>
        <fullName evidence="3">VOC family protein</fullName>
    </submittedName>
</protein>
<dbReference type="SUPFAM" id="SSF54593">
    <property type="entry name" value="Glyoxalase/Bleomycin resistance protein/Dihydroxybiphenyl dioxygenase"/>
    <property type="match status" value="1"/>
</dbReference>
<dbReference type="EMBL" id="CP073910">
    <property type="protein sequence ID" value="QUT05055.1"/>
    <property type="molecule type" value="Genomic_DNA"/>
</dbReference>
<dbReference type="AlphaFoldDB" id="A0A975K575"/>
<feature type="domain" description="VOC" evidence="2">
    <location>
        <begin position="8"/>
        <end position="157"/>
    </location>
</feature>
<proteinExistence type="predicted"/>
<name>A0A975K575_9SPHN</name>
<dbReference type="Proteomes" id="UP000681425">
    <property type="component" value="Chromosome"/>
</dbReference>
<reference evidence="3" key="1">
    <citation type="submission" date="2021-04" db="EMBL/GenBank/DDBJ databases">
        <title>Isolation of p-tert-butylphenol degrading bacteria Sphingobium phenoxybenzoativorans Tas13 from active sludge.</title>
        <authorList>
            <person name="Li Y."/>
        </authorList>
    </citation>
    <scope>NUCLEOTIDE SEQUENCE</scope>
    <source>
        <strain evidence="3">Tas13</strain>
    </source>
</reference>
<sequence>MTHITVRGLDHIGVTVPNIEEAETFLFEAFGVEFLYETLNRSQPPFAGAAVEQMILGPAGLSISRIRMYKLGTGPTLELFEYDAVDGQRPALRGCDLGWQHIALYVDDIDAALARAVAAGAEKLNDPWDLTRAEGGPGNKFCFIKAPWGGLIELITYPSPQPYEQDTALRRWKPPVSPSVSG</sequence>
<dbReference type="RefSeq" id="WP_212608752.1">
    <property type="nucleotide sequence ID" value="NZ_CP073910.1"/>
</dbReference>
<evidence type="ECO:0000313" key="3">
    <source>
        <dbReference type="EMBL" id="QUT05055.1"/>
    </source>
</evidence>
<dbReference type="Pfam" id="PF13669">
    <property type="entry name" value="Glyoxalase_4"/>
    <property type="match status" value="1"/>
</dbReference>
<dbReference type="GO" id="GO:0046491">
    <property type="term" value="P:L-methylmalonyl-CoA metabolic process"/>
    <property type="evidence" value="ECO:0007669"/>
    <property type="project" value="TreeGrafter"/>
</dbReference>
<evidence type="ECO:0000313" key="4">
    <source>
        <dbReference type="Proteomes" id="UP000681425"/>
    </source>
</evidence>
<dbReference type="InterPro" id="IPR037523">
    <property type="entry name" value="VOC_core"/>
</dbReference>
<gene>
    <name evidence="3" type="ORF">KFK14_18880</name>
</gene>
<accession>A0A975K575</accession>
<dbReference type="GO" id="GO:0046872">
    <property type="term" value="F:metal ion binding"/>
    <property type="evidence" value="ECO:0007669"/>
    <property type="project" value="UniProtKB-KW"/>
</dbReference>
<dbReference type="PROSITE" id="PS51819">
    <property type="entry name" value="VOC"/>
    <property type="match status" value="1"/>
</dbReference>
<evidence type="ECO:0000256" key="1">
    <source>
        <dbReference type="ARBA" id="ARBA00022723"/>
    </source>
</evidence>
<dbReference type="KEGG" id="spph:KFK14_18880"/>
<dbReference type="GO" id="GO:0004493">
    <property type="term" value="F:methylmalonyl-CoA epimerase activity"/>
    <property type="evidence" value="ECO:0007669"/>
    <property type="project" value="TreeGrafter"/>
</dbReference>
<organism evidence="3 4">
    <name type="scientific">Sphingobium phenoxybenzoativorans</name>
    <dbReference type="NCBI Taxonomy" id="1592790"/>
    <lineage>
        <taxon>Bacteria</taxon>
        <taxon>Pseudomonadati</taxon>
        <taxon>Pseudomonadota</taxon>
        <taxon>Alphaproteobacteria</taxon>
        <taxon>Sphingomonadales</taxon>
        <taxon>Sphingomonadaceae</taxon>
        <taxon>Sphingobium</taxon>
    </lineage>
</organism>
<dbReference type="InterPro" id="IPR029068">
    <property type="entry name" value="Glyas_Bleomycin-R_OHBP_Dase"/>
</dbReference>
<dbReference type="PANTHER" id="PTHR43048">
    <property type="entry name" value="METHYLMALONYL-COA EPIMERASE"/>
    <property type="match status" value="1"/>
</dbReference>
<dbReference type="Gene3D" id="3.10.180.10">
    <property type="entry name" value="2,3-Dihydroxybiphenyl 1,2-Dioxygenase, domain 1"/>
    <property type="match status" value="1"/>
</dbReference>
<dbReference type="PANTHER" id="PTHR43048:SF6">
    <property type="entry name" value="BLR8189 PROTEIN"/>
    <property type="match status" value="1"/>
</dbReference>